<feature type="compositionally biased region" description="Basic and acidic residues" evidence="1">
    <location>
        <begin position="153"/>
        <end position="162"/>
    </location>
</feature>
<dbReference type="EMBL" id="JAVDRF010000021">
    <property type="protein sequence ID" value="MDR6539685.1"/>
    <property type="molecule type" value="Genomic_DNA"/>
</dbReference>
<organism evidence="2 3">
    <name type="scientific">Variovorax soli</name>
    <dbReference type="NCBI Taxonomy" id="376815"/>
    <lineage>
        <taxon>Bacteria</taxon>
        <taxon>Pseudomonadati</taxon>
        <taxon>Pseudomonadota</taxon>
        <taxon>Betaproteobacteria</taxon>
        <taxon>Burkholderiales</taxon>
        <taxon>Comamonadaceae</taxon>
        <taxon>Variovorax</taxon>
    </lineage>
</organism>
<proteinExistence type="predicted"/>
<evidence type="ECO:0000313" key="2">
    <source>
        <dbReference type="EMBL" id="MDR6539685.1"/>
    </source>
</evidence>
<keyword evidence="3" id="KW-1185">Reference proteome</keyword>
<dbReference type="RefSeq" id="WP_309907606.1">
    <property type="nucleotide sequence ID" value="NZ_JAVDRF010000021.1"/>
</dbReference>
<reference evidence="2 3" key="1">
    <citation type="submission" date="2023-07" db="EMBL/GenBank/DDBJ databases">
        <title>Sorghum-associated microbial communities from plants grown in Nebraska, USA.</title>
        <authorList>
            <person name="Schachtman D."/>
        </authorList>
    </citation>
    <scope>NUCLEOTIDE SEQUENCE [LARGE SCALE GENOMIC DNA]</scope>
    <source>
        <strain evidence="2 3">DS1781</strain>
    </source>
</reference>
<feature type="compositionally biased region" description="Basic residues" evidence="1">
    <location>
        <begin position="139"/>
        <end position="152"/>
    </location>
</feature>
<evidence type="ECO:0008006" key="4">
    <source>
        <dbReference type="Google" id="ProtNLM"/>
    </source>
</evidence>
<feature type="region of interest" description="Disordered" evidence="1">
    <location>
        <begin position="119"/>
        <end position="192"/>
    </location>
</feature>
<comment type="caution">
    <text evidence="2">The sequence shown here is derived from an EMBL/GenBank/DDBJ whole genome shotgun (WGS) entry which is preliminary data.</text>
</comment>
<dbReference type="Proteomes" id="UP001184230">
    <property type="component" value="Unassembled WGS sequence"/>
</dbReference>
<accession>A0ABU1NNU9</accession>
<gene>
    <name evidence="2" type="ORF">J2739_005487</name>
</gene>
<feature type="compositionally biased region" description="Basic and acidic residues" evidence="1">
    <location>
        <begin position="171"/>
        <end position="184"/>
    </location>
</feature>
<name>A0ABU1NNU9_9BURK</name>
<evidence type="ECO:0000256" key="1">
    <source>
        <dbReference type="SAM" id="MobiDB-lite"/>
    </source>
</evidence>
<evidence type="ECO:0000313" key="3">
    <source>
        <dbReference type="Proteomes" id="UP001184230"/>
    </source>
</evidence>
<protein>
    <recommendedName>
        <fullName evidence="4">AAA domain-containing protein</fullName>
    </recommendedName>
</protein>
<sequence length="192" mass="21950">MPQPSRPLAMFALRRVGKTSFLDHDLAPAATRIDLLPVYADLWNPTGVARRAGLQWPFSTMRNCQMPIRTASFTKRISANGQALHRARMRRMEAGGADKEQSEAESVLIEERRLLKEERDKRKAQALQPRPNALDRLMRTHHPQAKDKKVRKETHDANETRKPKPRRTRAEKHAEKAAALDAARRSPKKPSK</sequence>